<evidence type="ECO:0000313" key="4">
    <source>
        <dbReference type="EMBL" id="CAF1057082.1"/>
    </source>
</evidence>
<proteinExistence type="predicted"/>
<organism evidence="4 7">
    <name type="scientific">Adineta steineri</name>
    <dbReference type="NCBI Taxonomy" id="433720"/>
    <lineage>
        <taxon>Eukaryota</taxon>
        <taxon>Metazoa</taxon>
        <taxon>Spiralia</taxon>
        <taxon>Gnathifera</taxon>
        <taxon>Rotifera</taxon>
        <taxon>Eurotatoria</taxon>
        <taxon>Bdelloidea</taxon>
        <taxon>Adinetida</taxon>
        <taxon>Adinetidae</taxon>
        <taxon>Adineta</taxon>
    </lineage>
</organism>
<accession>A0A814KUE2</accession>
<dbReference type="PANTHER" id="PTHR21683:SF3">
    <property type="entry name" value="CILIA AND FLAGELLA ASSOCIATED PROTEIN 100"/>
    <property type="match status" value="1"/>
</dbReference>
<keyword evidence="6" id="KW-1185">Reference proteome</keyword>
<feature type="coiled-coil region" evidence="2">
    <location>
        <begin position="77"/>
        <end position="157"/>
    </location>
</feature>
<gene>
    <name evidence="4" type="ORF">BJG266_LOCUS18946</name>
    <name evidence="5" type="ORF">QVE165_LOCUS19577</name>
</gene>
<evidence type="ECO:0000259" key="3">
    <source>
        <dbReference type="Pfam" id="PF13863"/>
    </source>
</evidence>
<evidence type="ECO:0000256" key="1">
    <source>
        <dbReference type="ARBA" id="ARBA00023054"/>
    </source>
</evidence>
<sequence>MVFEKSWQWSIDEDHLLKKNRKNILCYKESNSCSNQLLTDIDRSWIITHMQNRRRERKSLQDYLRKNHEIFTLQYTLNVKRNEIERLENHLREEERLLIKAEKNIAEDLVLFDQFLDVSNRNASDAASRADEESRKKEELLNEIKQLQKILITYHNDQNHLIDTLKQSRRYQQFLFKFAPEEWRVDILKDLESQFNFFLLSFNNKNYSLYFTKPEQLLDIFTEMEEKSLPLVQKSQYTCETLDKIHSTINLTTNEQNSQVEQLQIKITQLENLIKHEIEHEISCQNLLIQYKNEKDHSSIEKLKQTVEILYKKYIISDDISISTIHMLQTIENKIKSLFNIIEHMDSSILVEAEKFREITVRTLEREEKLQQEKLINELKHKKTLLRSSAPPYRKNNNGTITSIIRKKISFKTFNY</sequence>
<evidence type="ECO:0000256" key="2">
    <source>
        <dbReference type="SAM" id="Coils"/>
    </source>
</evidence>
<dbReference type="Proteomes" id="UP000663877">
    <property type="component" value="Unassembled WGS sequence"/>
</dbReference>
<evidence type="ECO:0000313" key="5">
    <source>
        <dbReference type="EMBL" id="CAF1087527.1"/>
    </source>
</evidence>
<reference evidence="4" key="1">
    <citation type="submission" date="2021-02" db="EMBL/GenBank/DDBJ databases">
        <authorList>
            <person name="Nowell W R."/>
        </authorList>
    </citation>
    <scope>NUCLEOTIDE SEQUENCE</scope>
</reference>
<dbReference type="GO" id="GO:0005856">
    <property type="term" value="C:cytoskeleton"/>
    <property type="evidence" value="ECO:0007669"/>
    <property type="project" value="UniProtKB-ARBA"/>
</dbReference>
<feature type="coiled-coil region" evidence="2">
    <location>
        <begin position="253"/>
        <end position="280"/>
    </location>
</feature>
<name>A0A814KUE2_9BILA</name>
<dbReference type="InterPro" id="IPR051147">
    <property type="entry name" value="CFAP_domain-containing"/>
</dbReference>
<evidence type="ECO:0000313" key="7">
    <source>
        <dbReference type="Proteomes" id="UP000663877"/>
    </source>
</evidence>
<dbReference type="PANTHER" id="PTHR21683">
    <property type="entry name" value="COILED-COIL DOMAIN-CONTAINING PROTEIN 42 LIKE-2-LIKE-RELATED"/>
    <property type="match status" value="1"/>
</dbReference>
<keyword evidence="1 2" id="KW-0175">Coiled coil</keyword>
<evidence type="ECO:0000313" key="6">
    <source>
        <dbReference type="Proteomes" id="UP000663832"/>
    </source>
</evidence>
<dbReference type="AlphaFoldDB" id="A0A814KUE2"/>
<dbReference type="Proteomes" id="UP000663832">
    <property type="component" value="Unassembled WGS sequence"/>
</dbReference>
<dbReference type="InterPro" id="IPR025252">
    <property type="entry name" value="DUF4200"/>
</dbReference>
<dbReference type="EMBL" id="CAJNOI010000099">
    <property type="protein sequence ID" value="CAF1057082.1"/>
    <property type="molecule type" value="Genomic_DNA"/>
</dbReference>
<dbReference type="Pfam" id="PF13863">
    <property type="entry name" value="DUF4200"/>
    <property type="match status" value="1"/>
</dbReference>
<comment type="caution">
    <text evidence="4">The sequence shown here is derived from an EMBL/GenBank/DDBJ whole genome shotgun (WGS) entry which is preliminary data.</text>
</comment>
<dbReference type="EMBL" id="CAJNOM010000120">
    <property type="protein sequence ID" value="CAF1087527.1"/>
    <property type="molecule type" value="Genomic_DNA"/>
</dbReference>
<dbReference type="OrthoDB" id="10264063at2759"/>
<feature type="domain" description="DUF4200" evidence="3">
    <location>
        <begin position="63"/>
        <end position="180"/>
    </location>
</feature>
<protein>
    <recommendedName>
        <fullName evidence="3">DUF4200 domain-containing protein</fullName>
    </recommendedName>
</protein>